<reference evidence="4 5" key="1">
    <citation type="journal article" date="2022" name="Mar. Drugs">
        <title>Bioassay-Guided Fractionation Leads to the Detection of Cholic Acid Generated by the Rare Thalassomonas sp.</title>
        <authorList>
            <person name="Pheiffer F."/>
            <person name="Schneider Y.K."/>
            <person name="Hansen E.H."/>
            <person name="Andersen J.H."/>
            <person name="Isaksson J."/>
            <person name="Busche T."/>
            <person name="R C."/>
            <person name="Kalinowski J."/>
            <person name="Zyl L.V."/>
            <person name="Trindade M."/>
        </authorList>
    </citation>
    <scope>NUCLEOTIDE SEQUENCE [LARGE SCALE GENOMIC DNA]</scope>
    <source>
        <strain evidence="4 5">A5K-61T</strain>
    </source>
</reference>
<sequence>MAKKIYFFSRNDKFFELSNFSSFDFRLNNKHWRTMEHYYQAMKFDDVDYFNKIANAVSPKQAKDLGQTRRVPIKKNWEDIKEEVMYKGLKSKFENPELIQLLLRTGKKELIENSPYDNYWGIGKNKKGKNRLGVLLMKLREELKKSQKAGQNPL</sequence>
<gene>
    <name evidence="4" type="ORF">H3N35_26750</name>
</gene>
<dbReference type="SUPFAM" id="SSF143990">
    <property type="entry name" value="YbiA-like"/>
    <property type="match status" value="1"/>
</dbReference>
<comment type="catalytic activity">
    <reaction evidence="1">
        <text>5-amino-6-(5-phospho-D-ribosylamino)uracil + H2O = 5,6-diaminouracil + D-ribose 5-phosphate</text>
        <dbReference type="Rhea" id="RHEA:55020"/>
        <dbReference type="ChEBI" id="CHEBI:15377"/>
        <dbReference type="ChEBI" id="CHEBI:46252"/>
        <dbReference type="ChEBI" id="CHEBI:58453"/>
        <dbReference type="ChEBI" id="CHEBI:78346"/>
    </reaction>
</comment>
<dbReference type="NCBIfam" id="TIGR02464">
    <property type="entry name" value="ribofla_fusion"/>
    <property type="match status" value="1"/>
</dbReference>
<dbReference type="Gene3D" id="1.10.357.40">
    <property type="entry name" value="YbiA-like"/>
    <property type="match status" value="1"/>
</dbReference>
<dbReference type="EMBL" id="CP059693">
    <property type="protein sequence ID" value="WDE11749.1"/>
    <property type="molecule type" value="Genomic_DNA"/>
</dbReference>
<comment type="catalytic activity">
    <reaction evidence="2">
        <text>2,5-diamino-6-hydroxy-4-(5-phosphoribosylamino)-pyrimidine + H2O = 2,5,6-triamino-4-hydroxypyrimidine + D-ribose 5-phosphate</text>
        <dbReference type="Rhea" id="RHEA:23436"/>
        <dbReference type="ChEBI" id="CHEBI:15377"/>
        <dbReference type="ChEBI" id="CHEBI:58614"/>
        <dbReference type="ChEBI" id="CHEBI:78346"/>
        <dbReference type="ChEBI" id="CHEBI:137796"/>
    </reaction>
</comment>
<dbReference type="Proteomes" id="UP001215231">
    <property type="component" value="Chromosome"/>
</dbReference>
<dbReference type="Pfam" id="PF08719">
    <property type="entry name" value="NADAR"/>
    <property type="match status" value="1"/>
</dbReference>
<protein>
    <submittedName>
        <fullName evidence="4">NADAR family protein</fullName>
    </submittedName>
</protein>
<name>A0ABY7VDH5_9GAMM</name>
<dbReference type="CDD" id="cd15457">
    <property type="entry name" value="NADAR"/>
    <property type="match status" value="1"/>
</dbReference>
<organism evidence="4 5">
    <name type="scientific">Thalassomonas haliotis</name>
    <dbReference type="NCBI Taxonomy" id="485448"/>
    <lineage>
        <taxon>Bacteria</taxon>
        <taxon>Pseudomonadati</taxon>
        <taxon>Pseudomonadota</taxon>
        <taxon>Gammaproteobacteria</taxon>
        <taxon>Alteromonadales</taxon>
        <taxon>Colwelliaceae</taxon>
        <taxon>Thalassomonas</taxon>
    </lineage>
</organism>
<feature type="domain" description="NADAR" evidence="3">
    <location>
        <begin position="6"/>
        <end position="144"/>
    </location>
</feature>
<evidence type="ECO:0000259" key="3">
    <source>
        <dbReference type="Pfam" id="PF08719"/>
    </source>
</evidence>
<dbReference type="InterPro" id="IPR037238">
    <property type="entry name" value="YbiA-like_sf"/>
</dbReference>
<dbReference type="RefSeq" id="WP_274051923.1">
    <property type="nucleotide sequence ID" value="NZ_CP059693.1"/>
</dbReference>
<evidence type="ECO:0000313" key="5">
    <source>
        <dbReference type="Proteomes" id="UP001215231"/>
    </source>
</evidence>
<evidence type="ECO:0000313" key="4">
    <source>
        <dbReference type="EMBL" id="WDE11749.1"/>
    </source>
</evidence>
<keyword evidence="5" id="KW-1185">Reference proteome</keyword>
<evidence type="ECO:0000256" key="1">
    <source>
        <dbReference type="ARBA" id="ARBA00000022"/>
    </source>
</evidence>
<dbReference type="InterPro" id="IPR012816">
    <property type="entry name" value="NADAR"/>
</dbReference>
<accession>A0ABY7VDH5</accession>
<proteinExistence type="predicted"/>
<evidence type="ECO:0000256" key="2">
    <source>
        <dbReference type="ARBA" id="ARBA00000751"/>
    </source>
</evidence>